<evidence type="ECO:0000313" key="2">
    <source>
        <dbReference type="Proteomes" id="UP000682416"/>
    </source>
</evidence>
<proteinExistence type="predicted"/>
<dbReference type="KEGG" id="nec:KGD82_16840"/>
<dbReference type="SUPFAM" id="SSF47413">
    <property type="entry name" value="lambda repressor-like DNA-binding domains"/>
    <property type="match status" value="2"/>
</dbReference>
<protein>
    <submittedName>
        <fullName evidence="1">Uncharacterized protein</fullName>
    </submittedName>
</protein>
<organism evidence="1 2">
    <name type="scientific">Nocardiopsis eucommiae</name>
    <dbReference type="NCBI Taxonomy" id="2831970"/>
    <lineage>
        <taxon>Bacteria</taxon>
        <taxon>Bacillati</taxon>
        <taxon>Actinomycetota</taxon>
        <taxon>Actinomycetes</taxon>
        <taxon>Streptosporangiales</taxon>
        <taxon>Nocardiopsidaceae</taxon>
        <taxon>Nocardiopsis</taxon>
    </lineage>
</organism>
<gene>
    <name evidence="1" type="ORF">KGD82_16840</name>
</gene>
<name>A0A975QI21_9ACTN</name>
<keyword evidence="2" id="KW-1185">Reference proteome</keyword>
<reference evidence="1" key="1">
    <citation type="submission" date="2021-05" db="EMBL/GenBank/DDBJ databases">
        <authorList>
            <person name="Kaiqin L."/>
            <person name="Jian G."/>
        </authorList>
    </citation>
    <scope>NUCLEOTIDE SEQUENCE</scope>
    <source>
        <strain evidence="1">HDS5</strain>
    </source>
</reference>
<accession>A0A975QI21</accession>
<dbReference type="EMBL" id="CP074402">
    <property type="protein sequence ID" value="QVJ00426.1"/>
    <property type="molecule type" value="Genomic_DNA"/>
</dbReference>
<evidence type="ECO:0000313" key="1">
    <source>
        <dbReference type="EMBL" id="QVJ00426.1"/>
    </source>
</evidence>
<dbReference type="InterPro" id="IPR010982">
    <property type="entry name" value="Lambda_DNA-bd_dom_sf"/>
</dbReference>
<dbReference type="Proteomes" id="UP000682416">
    <property type="component" value="Chromosome"/>
</dbReference>
<sequence>MKLNNAIDQARQDQGLSWTGLWKLVGVSEGTGTNLRYARTNPRPEHVASLEDALNWDRGTYWHYRQDAPTSEPATTPAEQLAAQIDAGLTEAGLSVSEFVTKAGISRATFYNLRNVQGQPRAGSLERLETTLGWTPGTYQAILDGKTQGPLPIPVPSVDQQLRMVGSMATVDGTLTWVEHPDGSRDYTLARDGERFGLSITRSSLSPDQAVEDLRLGRDITEALRRRSSESI</sequence>
<dbReference type="GO" id="GO:0003677">
    <property type="term" value="F:DNA binding"/>
    <property type="evidence" value="ECO:0007669"/>
    <property type="project" value="InterPro"/>
</dbReference>
<dbReference type="AlphaFoldDB" id="A0A975QI21"/>